<dbReference type="PANTHER" id="PTHR10283:SF82">
    <property type="entry name" value="SOLUTE CARRIER FAMILY 13 MEMBER 2"/>
    <property type="match status" value="1"/>
</dbReference>
<dbReference type="PROSITE" id="PS01271">
    <property type="entry name" value="NA_SULFATE"/>
    <property type="match status" value="1"/>
</dbReference>
<dbReference type="EMBL" id="BMAV01021962">
    <property type="protein sequence ID" value="GFY76476.1"/>
    <property type="molecule type" value="Genomic_DNA"/>
</dbReference>
<keyword evidence="10" id="KW-1185">Reference proteome</keyword>
<comment type="caution">
    <text evidence="9">The sequence shown here is derived from an EMBL/GenBank/DDBJ whole genome shotgun (WGS) entry which is preliminary data.</text>
</comment>
<feature type="transmembrane region" description="Helical" evidence="7">
    <location>
        <begin position="274"/>
        <end position="295"/>
    </location>
</feature>
<organism evidence="9 10">
    <name type="scientific">Trichonephila inaurata madagascariensis</name>
    <dbReference type="NCBI Taxonomy" id="2747483"/>
    <lineage>
        <taxon>Eukaryota</taxon>
        <taxon>Metazoa</taxon>
        <taxon>Ecdysozoa</taxon>
        <taxon>Arthropoda</taxon>
        <taxon>Chelicerata</taxon>
        <taxon>Arachnida</taxon>
        <taxon>Araneae</taxon>
        <taxon>Araneomorphae</taxon>
        <taxon>Entelegynae</taxon>
        <taxon>Araneoidea</taxon>
        <taxon>Nephilidae</taxon>
        <taxon>Trichonephila</taxon>
        <taxon>Trichonephila inaurata</taxon>
    </lineage>
</organism>
<comment type="subcellular location">
    <subcellularLocation>
        <location evidence="1">Membrane</location>
        <topology evidence="1">Multi-pass membrane protein</topology>
    </subcellularLocation>
</comment>
<feature type="transmembrane region" description="Helical" evidence="7">
    <location>
        <begin position="400"/>
        <end position="419"/>
    </location>
</feature>
<evidence type="ECO:0000259" key="8">
    <source>
        <dbReference type="Pfam" id="PF03600"/>
    </source>
</evidence>
<evidence type="ECO:0000256" key="5">
    <source>
        <dbReference type="ARBA" id="ARBA00023136"/>
    </source>
</evidence>
<evidence type="ECO:0000256" key="3">
    <source>
        <dbReference type="ARBA" id="ARBA00022692"/>
    </source>
</evidence>
<name>A0A8X7CQ72_9ARAC</name>
<proteinExistence type="predicted"/>
<reference evidence="9" key="1">
    <citation type="submission" date="2020-08" db="EMBL/GenBank/DDBJ databases">
        <title>Multicomponent nature underlies the extraordinary mechanical properties of spider dragline silk.</title>
        <authorList>
            <person name="Kono N."/>
            <person name="Nakamura H."/>
            <person name="Mori M."/>
            <person name="Yoshida Y."/>
            <person name="Ohtoshi R."/>
            <person name="Malay A.D."/>
            <person name="Moran D.A.P."/>
            <person name="Tomita M."/>
            <person name="Numata K."/>
            <person name="Arakawa K."/>
        </authorList>
    </citation>
    <scope>NUCLEOTIDE SEQUENCE</scope>
</reference>
<feature type="domain" description="Citrate transporter-like" evidence="8">
    <location>
        <begin position="54"/>
        <end position="451"/>
    </location>
</feature>
<evidence type="ECO:0000256" key="4">
    <source>
        <dbReference type="ARBA" id="ARBA00022989"/>
    </source>
</evidence>
<dbReference type="PANTHER" id="PTHR10283">
    <property type="entry name" value="SOLUTE CARRIER FAMILY 13 MEMBER"/>
    <property type="match status" value="1"/>
</dbReference>
<protein>
    <recommendedName>
        <fullName evidence="8">Citrate transporter-like domain-containing protein</fullName>
    </recommendedName>
</protein>
<keyword evidence="3 7" id="KW-0812">Transmembrane</keyword>
<evidence type="ECO:0000313" key="9">
    <source>
        <dbReference type="EMBL" id="GFY76476.1"/>
    </source>
</evidence>
<evidence type="ECO:0000256" key="6">
    <source>
        <dbReference type="SAM" id="MobiDB-lite"/>
    </source>
</evidence>
<feature type="transmembrane region" description="Helical" evidence="7">
    <location>
        <begin position="115"/>
        <end position="135"/>
    </location>
</feature>
<keyword evidence="4 7" id="KW-1133">Transmembrane helix</keyword>
<dbReference type="GO" id="GO:0015137">
    <property type="term" value="F:citrate transmembrane transporter activity"/>
    <property type="evidence" value="ECO:0007669"/>
    <property type="project" value="TreeGrafter"/>
</dbReference>
<accession>A0A8X7CQ72</accession>
<dbReference type="InterPro" id="IPR004680">
    <property type="entry name" value="Cit_transptr-like_dom"/>
</dbReference>
<evidence type="ECO:0000256" key="2">
    <source>
        <dbReference type="ARBA" id="ARBA00022448"/>
    </source>
</evidence>
<feature type="transmembrane region" description="Helical" evidence="7">
    <location>
        <begin position="229"/>
        <end position="254"/>
    </location>
</feature>
<dbReference type="InterPro" id="IPR031312">
    <property type="entry name" value="Na/sul_symport_CS"/>
</dbReference>
<feature type="transmembrane region" description="Helical" evidence="7">
    <location>
        <begin position="493"/>
        <end position="515"/>
    </location>
</feature>
<dbReference type="GO" id="GO:0015141">
    <property type="term" value="F:succinate transmembrane transporter activity"/>
    <property type="evidence" value="ECO:0007669"/>
    <property type="project" value="TreeGrafter"/>
</dbReference>
<keyword evidence="2" id="KW-0813">Transport</keyword>
<dbReference type="OrthoDB" id="6493944at2759"/>
<dbReference type="AlphaFoldDB" id="A0A8X7CQ72"/>
<evidence type="ECO:0000256" key="1">
    <source>
        <dbReference type="ARBA" id="ARBA00004141"/>
    </source>
</evidence>
<evidence type="ECO:0000256" key="7">
    <source>
        <dbReference type="SAM" id="Phobius"/>
    </source>
</evidence>
<feature type="transmembrane region" description="Helical" evidence="7">
    <location>
        <begin position="17"/>
        <end position="36"/>
    </location>
</feature>
<keyword evidence="5 7" id="KW-0472">Membrane</keyword>
<feature type="transmembrane region" description="Helical" evidence="7">
    <location>
        <begin position="88"/>
        <end position="106"/>
    </location>
</feature>
<sequence length="530" mass="57788">MPKVQGPARPASSRVNIFKYVFGFLIPVLLLPLVLIGQTREARCGYVVLLMACYWVVEPIPVAATSLLPVVLFPLLGVITTSEASSEYMNGTNMMFVGGLFMAVAIEECNLHKRIALNVLCWVGATPSWMMFGFMGTSMFLSMWISNTATAALMVPIIEAVMEEMGDKASNDEEGHELKKISVISIDVKPVTENGISSDSHTKDADTSISLSSHDSTNRKHKIGILRRALFLSVAYSSNIGGTGTLTGTGPNLVVKSVAEKLFPESNELTFDKWMMFNVPVMLLCVFVAWGYLFLVHVRKASTIYTSSIKKSLDEIIRKKHEELGPMTKISDATPAIGIPALLFLIPSEPLRLGRSRPVLEWKTIQQKVPWGVIILLGGGFSLASASEKSGLSKWVTRQLLSLNISSPFAIVSLLSIMTATLTEFTSNVATANVILPVVAELAVALRIHPMFLMIPVTISCSFAFMLPVATPPNAIVYEAGAMRTMDMLKPGILMNIICVIIEVVMISTYGNAIFNFSEFPSWANHTAIA</sequence>
<evidence type="ECO:0000313" key="10">
    <source>
        <dbReference type="Proteomes" id="UP000886998"/>
    </source>
</evidence>
<dbReference type="Proteomes" id="UP000886998">
    <property type="component" value="Unassembled WGS sequence"/>
</dbReference>
<dbReference type="GO" id="GO:0005886">
    <property type="term" value="C:plasma membrane"/>
    <property type="evidence" value="ECO:0007669"/>
    <property type="project" value="TreeGrafter"/>
</dbReference>
<feature type="transmembrane region" description="Helical" evidence="7">
    <location>
        <begin position="141"/>
        <end position="161"/>
    </location>
</feature>
<dbReference type="Pfam" id="PF03600">
    <property type="entry name" value="CitMHS"/>
    <property type="match status" value="1"/>
</dbReference>
<feature type="transmembrane region" description="Helical" evidence="7">
    <location>
        <begin position="48"/>
        <end position="76"/>
    </location>
</feature>
<dbReference type="CDD" id="cd01115">
    <property type="entry name" value="SLC13_permease"/>
    <property type="match status" value="1"/>
</dbReference>
<feature type="region of interest" description="Disordered" evidence="6">
    <location>
        <begin position="195"/>
        <end position="215"/>
    </location>
</feature>
<gene>
    <name evidence="9" type="primary">SLC13A5</name>
    <name evidence="9" type="ORF">TNIN_397341</name>
</gene>
<feature type="transmembrane region" description="Helical" evidence="7">
    <location>
        <begin position="451"/>
        <end position="470"/>
    </location>
</feature>